<organism evidence="2 3">
    <name type="scientific">Pseudobythopirellula maris</name>
    <dbReference type="NCBI Taxonomy" id="2527991"/>
    <lineage>
        <taxon>Bacteria</taxon>
        <taxon>Pseudomonadati</taxon>
        <taxon>Planctomycetota</taxon>
        <taxon>Planctomycetia</taxon>
        <taxon>Pirellulales</taxon>
        <taxon>Lacipirellulaceae</taxon>
        <taxon>Pseudobythopirellula</taxon>
    </lineage>
</organism>
<keyword evidence="1" id="KW-0472">Membrane</keyword>
<gene>
    <name evidence="2" type="ORF">Mal64_33360</name>
</gene>
<protein>
    <recommendedName>
        <fullName evidence="4">Flagellar protein FliL</fullName>
    </recommendedName>
</protein>
<keyword evidence="1" id="KW-1133">Transmembrane helix</keyword>
<evidence type="ECO:0000256" key="1">
    <source>
        <dbReference type="SAM" id="Phobius"/>
    </source>
</evidence>
<evidence type="ECO:0000313" key="3">
    <source>
        <dbReference type="Proteomes" id="UP000315440"/>
    </source>
</evidence>
<evidence type="ECO:0008006" key="4">
    <source>
        <dbReference type="Google" id="ProtNLM"/>
    </source>
</evidence>
<reference evidence="2 3" key="1">
    <citation type="submission" date="2019-02" db="EMBL/GenBank/DDBJ databases">
        <title>Deep-cultivation of Planctomycetes and their phenomic and genomic characterization uncovers novel biology.</title>
        <authorList>
            <person name="Wiegand S."/>
            <person name="Jogler M."/>
            <person name="Boedeker C."/>
            <person name="Pinto D."/>
            <person name="Vollmers J."/>
            <person name="Rivas-Marin E."/>
            <person name="Kohn T."/>
            <person name="Peeters S.H."/>
            <person name="Heuer A."/>
            <person name="Rast P."/>
            <person name="Oberbeckmann S."/>
            <person name="Bunk B."/>
            <person name="Jeske O."/>
            <person name="Meyerdierks A."/>
            <person name="Storesund J.E."/>
            <person name="Kallscheuer N."/>
            <person name="Luecker S."/>
            <person name="Lage O.M."/>
            <person name="Pohl T."/>
            <person name="Merkel B.J."/>
            <person name="Hornburger P."/>
            <person name="Mueller R.-W."/>
            <person name="Bruemmer F."/>
            <person name="Labrenz M."/>
            <person name="Spormann A.M."/>
            <person name="Op Den Camp H."/>
            <person name="Overmann J."/>
            <person name="Amann R."/>
            <person name="Jetten M.S.M."/>
            <person name="Mascher T."/>
            <person name="Medema M.H."/>
            <person name="Devos D.P."/>
            <person name="Kaster A.-K."/>
            <person name="Ovreas L."/>
            <person name="Rohde M."/>
            <person name="Galperin M.Y."/>
            <person name="Jogler C."/>
        </authorList>
    </citation>
    <scope>NUCLEOTIDE SEQUENCE [LARGE SCALE GENOMIC DNA]</scope>
    <source>
        <strain evidence="2 3">Mal64</strain>
    </source>
</reference>
<comment type="caution">
    <text evidence="2">The sequence shown here is derived from an EMBL/GenBank/DDBJ whole genome shotgun (WGS) entry which is preliminary data.</text>
</comment>
<name>A0A5C5ZHB3_9BACT</name>
<proteinExistence type="predicted"/>
<dbReference type="AlphaFoldDB" id="A0A5C5ZHB3"/>
<dbReference type="EMBL" id="SJPQ01000004">
    <property type="protein sequence ID" value="TWT86510.1"/>
    <property type="molecule type" value="Genomic_DNA"/>
</dbReference>
<keyword evidence="1" id="KW-0812">Transmembrane</keyword>
<dbReference type="OrthoDB" id="279097at2"/>
<feature type="transmembrane region" description="Helical" evidence="1">
    <location>
        <begin position="20"/>
        <end position="41"/>
    </location>
</feature>
<evidence type="ECO:0000313" key="2">
    <source>
        <dbReference type="EMBL" id="TWT86510.1"/>
    </source>
</evidence>
<keyword evidence="3" id="KW-1185">Reference proteome</keyword>
<dbReference type="Proteomes" id="UP000315440">
    <property type="component" value="Unassembled WGS sequence"/>
</dbReference>
<dbReference type="RefSeq" id="WP_146402313.1">
    <property type="nucleotide sequence ID" value="NZ_SJPQ01000004.1"/>
</dbReference>
<accession>A0A5C5ZHB3</accession>
<sequence>MPENEPIETKTSGGGLMGMIRTGAIVSVLVVVEMAAAMLFIPSAAETEALAREMARASQGEDVLAHELEEDVSLETGEEMAEVNIGIFNVTRYDPESDASLNIDFEIYGVVLASEADLFQQYYEPNRNRLHEQIIMTMHGAESSDLSSAGLGLIKRRILERSNRALGKSLLHEIVFTKINFVER</sequence>